<organism evidence="1 2">
    <name type="scientific">Lasiosphaeris hirsuta</name>
    <dbReference type="NCBI Taxonomy" id="260670"/>
    <lineage>
        <taxon>Eukaryota</taxon>
        <taxon>Fungi</taxon>
        <taxon>Dikarya</taxon>
        <taxon>Ascomycota</taxon>
        <taxon>Pezizomycotina</taxon>
        <taxon>Sordariomycetes</taxon>
        <taxon>Sordariomycetidae</taxon>
        <taxon>Sordariales</taxon>
        <taxon>Lasiosphaeriaceae</taxon>
        <taxon>Lasiosphaeris</taxon>
    </lineage>
</organism>
<reference evidence="1" key="1">
    <citation type="submission" date="2023-06" db="EMBL/GenBank/DDBJ databases">
        <title>Genome-scale phylogeny and comparative genomics of the fungal order Sordariales.</title>
        <authorList>
            <consortium name="Lawrence Berkeley National Laboratory"/>
            <person name="Hensen N."/>
            <person name="Bonometti L."/>
            <person name="Westerberg I."/>
            <person name="Brannstrom I.O."/>
            <person name="Guillou S."/>
            <person name="Cros-Aarteil S."/>
            <person name="Calhoun S."/>
            <person name="Haridas S."/>
            <person name="Kuo A."/>
            <person name="Mondo S."/>
            <person name="Pangilinan J."/>
            <person name="Riley R."/>
            <person name="Labutti K."/>
            <person name="Andreopoulos B."/>
            <person name="Lipzen A."/>
            <person name="Chen C."/>
            <person name="Yanf M."/>
            <person name="Daum C."/>
            <person name="Ng V."/>
            <person name="Clum A."/>
            <person name="Steindorff A."/>
            <person name="Ohm R."/>
            <person name="Martin F."/>
            <person name="Silar P."/>
            <person name="Natvig D."/>
            <person name="Lalanne C."/>
            <person name="Gautier V."/>
            <person name="Ament-Velasquez S.L."/>
            <person name="Kruys A."/>
            <person name="Hutchinson M.I."/>
            <person name="Powell A.J."/>
            <person name="Barry K."/>
            <person name="Miller A.N."/>
            <person name="Grigoriev I.V."/>
            <person name="Debuchy R."/>
            <person name="Gladieux P."/>
            <person name="Thoren M.H."/>
            <person name="Johannesson H."/>
        </authorList>
    </citation>
    <scope>NUCLEOTIDE SEQUENCE</scope>
    <source>
        <strain evidence="1">SMH4607-1</strain>
    </source>
</reference>
<evidence type="ECO:0000313" key="1">
    <source>
        <dbReference type="EMBL" id="KAK0731891.1"/>
    </source>
</evidence>
<gene>
    <name evidence="1" type="ORF">B0H67DRAFT_478360</name>
</gene>
<keyword evidence="2" id="KW-1185">Reference proteome</keyword>
<protein>
    <submittedName>
        <fullName evidence="1">Uncharacterized protein</fullName>
    </submittedName>
</protein>
<proteinExistence type="predicted"/>
<dbReference type="EMBL" id="JAUKUA010000001">
    <property type="protein sequence ID" value="KAK0731891.1"/>
    <property type="molecule type" value="Genomic_DNA"/>
</dbReference>
<name>A0AA40BCZ1_9PEZI</name>
<accession>A0AA40BCZ1</accession>
<comment type="caution">
    <text evidence="1">The sequence shown here is derived from an EMBL/GenBank/DDBJ whole genome shotgun (WGS) entry which is preliminary data.</text>
</comment>
<dbReference type="Proteomes" id="UP001172102">
    <property type="component" value="Unassembled WGS sequence"/>
</dbReference>
<evidence type="ECO:0000313" key="2">
    <source>
        <dbReference type="Proteomes" id="UP001172102"/>
    </source>
</evidence>
<dbReference type="AlphaFoldDB" id="A0AA40BCZ1"/>
<sequence length="81" mass="9014">MSDVRIKVPALKGESNLEAWDTMLFRALQVQGLHQYIKDGVPEPAIEGEKVQWNKDRGMVGYIIGYTLLDPEISGALKNNG</sequence>